<accession>A0ABY1ULP5</accession>
<dbReference type="InterPro" id="IPR009053">
    <property type="entry name" value="Prefoldin"/>
</dbReference>
<dbReference type="InterPro" id="IPR004127">
    <property type="entry name" value="Prefoldin_subunit_alpha"/>
</dbReference>
<keyword evidence="7" id="KW-1185">Reference proteome</keyword>
<organism evidence="6 7">
    <name type="scientific">Plasmodium gaboni</name>
    <dbReference type="NCBI Taxonomy" id="647221"/>
    <lineage>
        <taxon>Eukaryota</taxon>
        <taxon>Sar</taxon>
        <taxon>Alveolata</taxon>
        <taxon>Apicomplexa</taxon>
        <taxon>Aconoidasida</taxon>
        <taxon>Haemosporida</taxon>
        <taxon>Plasmodiidae</taxon>
        <taxon>Plasmodium</taxon>
        <taxon>Plasmodium (Laverania)</taxon>
    </lineage>
</organism>
<dbReference type="Pfam" id="PF02996">
    <property type="entry name" value="Prefoldin"/>
    <property type="match status" value="1"/>
</dbReference>
<feature type="coiled-coil region" evidence="4">
    <location>
        <begin position="97"/>
        <end position="124"/>
    </location>
</feature>
<proteinExistence type="inferred from homology"/>
<evidence type="ECO:0008006" key="8">
    <source>
        <dbReference type="Google" id="ProtNLM"/>
    </source>
</evidence>
<evidence type="ECO:0000256" key="1">
    <source>
        <dbReference type="ARBA" id="ARBA00004123"/>
    </source>
</evidence>
<dbReference type="SUPFAM" id="SSF46579">
    <property type="entry name" value="Prefoldin"/>
    <property type="match status" value="1"/>
</dbReference>
<comment type="similarity">
    <text evidence="3">Belongs to the RNA polymerase II subunit 5-mediating protein family.</text>
</comment>
<evidence type="ECO:0000256" key="3">
    <source>
        <dbReference type="ARBA" id="ARBA00038295"/>
    </source>
</evidence>
<evidence type="ECO:0000313" key="6">
    <source>
        <dbReference type="EMBL" id="SOV13931.1"/>
    </source>
</evidence>
<evidence type="ECO:0000313" key="7">
    <source>
        <dbReference type="Proteomes" id="UP000831156"/>
    </source>
</evidence>
<keyword evidence="4" id="KW-0175">Coiled coil</keyword>
<reference evidence="6" key="1">
    <citation type="submission" date="2016-09" db="EMBL/GenBank/DDBJ databases">
        <authorList>
            <consortium name="Pathogen Informatics"/>
            <person name="Sun Q."/>
            <person name="Inoue M."/>
        </authorList>
    </citation>
    <scope>NUCLEOTIDE SEQUENCE</scope>
</reference>
<evidence type="ECO:0000256" key="5">
    <source>
        <dbReference type="SAM" id="MobiDB-lite"/>
    </source>
</evidence>
<dbReference type="PANTHER" id="PTHR15111:SF0">
    <property type="entry name" value="UNCONVENTIONAL PREFOLDIN RPB5 INTERACTOR 1"/>
    <property type="match status" value="1"/>
</dbReference>
<dbReference type="Proteomes" id="UP000831156">
    <property type="component" value="Chromosome 9"/>
</dbReference>
<protein>
    <recommendedName>
        <fullName evidence="8">Prefoldin, alpha subunit</fullName>
    </recommendedName>
</protein>
<dbReference type="PANTHER" id="PTHR15111">
    <property type="entry name" value="RNA POLYMERASE II SUBUNIT 5-MEDIATING PROTEIN NNX3"/>
    <property type="match status" value="1"/>
</dbReference>
<name>A0ABY1ULP5_9APIC</name>
<keyword evidence="2" id="KW-0539">Nucleus</keyword>
<dbReference type="EMBL" id="LT969432">
    <property type="protein sequence ID" value="SOV13931.1"/>
    <property type="molecule type" value="Genomic_DNA"/>
</dbReference>
<feature type="region of interest" description="Disordered" evidence="5">
    <location>
        <begin position="215"/>
        <end position="237"/>
    </location>
</feature>
<comment type="subcellular location">
    <subcellularLocation>
        <location evidence="1">Nucleus</location>
    </subcellularLocation>
</comment>
<dbReference type="CDD" id="cd23159">
    <property type="entry name" value="Prefoldin_URI1"/>
    <property type="match status" value="1"/>
</dbReference>
<sequence>MMDGKAYIKDYEIEKATHRLLLKLKNEKIKEDILKKSINEYKETINIVRNLTKKINYKIIIPFSKLAFYEGEIKYTNNIYQNIGCNTYCERTSENAYKYLEKKLDDYEIKYKIISDEINKLTKEIQLALELEETSNVNKNNNNQDDDTYNSKNVFVRPDGYLEIREEYHSSDDENEKQNVKNDKLNSICNNNNNNENQQKIIKREDLFTNINTNENNKNEEKIQHDDKHKINNNKSLNVNKQGLLNIQENYTSSSSEIDD</sequence>
<gene>
    <name evidence="6" type="ORF">PGABG01_0904900</name>
</gene>
<evidence type="ECO:0000256" key="2">
    <source>
        <dbReference type="ARBA" id="ARBA00023242"/>
    </source>
</evidence>
<feature type="compositionally biased region" description="Basic and acidic residues" evidence="5">
    <location>
        <begin position="217"/>
        <end position="230"/>
    </location>
</feature>
<dbReference type="Gene3D" id="1.10.287.370">
    <property type="match status" value="1"/>
</dbReference>
<evidence type="ECO:0000256" key="4">
    <source>
        <dbReference type="SAM" id="Coils"/>
    </source>
</evidence>
<dbReference type="InterPro" id="IPR052255">
    <property type="entry name" value="RNA_pol_II_subunit5-mediator"/>
</dbReference>